<organism evidence="1 2">
    <name type="scientific">Pseudomonas orientalis</name>
    <dbReference type="NCBI Taxonomy" id="76758"/>
    <lineage>
        <taxon>Bacteria</taxon>
        <taxon>Pseudomonadati</taxon>
        <taxon>Pseudomonadota</taxon>
        <taxon>Gammaproteobacteria</taxon>
        <taxon>Pseudomonadales</taxon>
        <taxon>Pseudomonadaceae</taxon>
        <taxon>Pseudomonas</taxon>
    </lineage>
</organism>
<dbReference type="Proteomes" id="UP000183653">
    <property type="component" value="Chromosome I"/>
</dbReference>
<evidence type="ECO:0008006" key="3">
    <source>
        <dbReference type="Google" id="ProtNLM"/>
    </source>
</evidence>
<protein>
    <recommendedName>
        <fullName evidence="3">BioF2-like acetyltransferase domain-containing protein</fullName>
    </recommendedName>
</protein>
<dbReference type="RefSeq" id="WP_057722350.1">
    <property type="nucleotide sequence ID" value="NZ_JYLM01000002.1"/>
</dbReference>
<sequence length="311" mass="35572">MELHAQRDAFCISYGVSNPQLPLSGIAHWEATLKGTVDQHNALHEEQAYVAPGFFYLPVTTQPEPQFLNQLIQEAHTADWLLVPSLEKTSSSLRQQYETDIIPVPFMQVAYLRVEGNLDDCLLTIMGRKPYKEMVRLTRRAEDLCHTQVYRLSELPGNGEVLKAFSTLQSFNVDKYQHVRNLYSLEAMQALARSTEGSKYYIKMNYEKSNNVPVYGSLSYADEQQGVFSQLVQGQDRSQVPPGLNLYVSDYYQLYRVADELGFKTSCLGRGAIDIKKRMGSNLVVDLENWLIPIRTGQQEQMHEFSTKRDR</sequence>
<dbReference type="AlphaFoldDB" id="A0A1H2E7B1"/>
<dbReference type="EMBL" id="LT629782">
    <property type="protein sequence ID" value="SDT90953.1"/>
    <property type="molecule type" value="Genomic_DNA"/>
</dbReference>
<accession>A0A1H2E7B1</accession>
<evidence type="ECO:0000313" key="1">
    <source>
        <dbReference type="EMBL" id="SDT90953.1"/>
    </source>
</evidence>
<gene>
    <name evidence="1" type="ORF">SAMN04490197_0757</name>
</gene>
<evidence type="ECO:0000313" key="2">
    <source>
        <dbReference type="Proteomes" id="UP000183653"/>
    </source>
</evidence>
<name>A0A1H2E7B1_9PSED</name>
<dbReference type="OrthoDB" id="6958525at2"/>
<proteinExistence type="predicted"/>
<reference evidence="1 2" key="1">
    <citation type="submission" date="2016-10" db="EMBL/GenBank/DDBJ databases">
        <authorList>
            <person name="Varghese N."/>
            <person name="Submissions S."/>
        </authorList>
    </citation>
    <scope>NUCLEOTIDE SEQUENCE [LARGE SCALE GENOMIC DNA]</scope>
    <source>
        <strain evidence="1 2">BS2775</strain>
    </source>
</reference>
<keyword evidence="2" id="KW-1185">Reference proteome</keyword>